<dbReference type="Proteomes" id="UP000290218">
    <property type="component" value="Unassembled WGS sequence"/>
</dbReference>
<evidence type="ECO:0000313" key="3">
    <source>
        <dbReference type="Proteomes" id="UP000290218"/>
    </source>
</evidence>
<organism evidence="2 3">
    <name type="scientific">Oleiharenicola lentus</name>
    <dbReference type="NCBI Taxonomy" id="2508720"/>
    <lineage>
        <taxon>Bacteria</taxon>
        <taxon>Pseudomonadati</taxon>
        <taxon>Verrucomicrobiota</taxon>
        <taxon>Opitutia</taxon>
        <taxon>Opitutales</taxon>
        <taxon>Opitutaceae</taxon>
        <taxon>Oleiharenicola</taxon>
    </lineage>
</organism>
<sequence>MPEPIPPTPPPEPSWLAPSWGRLALAAVVAVIGFLLPQEVPLEWYPLNNPGTDINYLEISCASNVNGEVIIRYDVNRFGNRPFDNITIPISPTTQTFTYTFPLPDLPIVELRIQPPKDGELTIRQMRIINRRNEEIRRFTRDLFRAERDIAGIEPLPEGWKIISAPGASAPSTRIELFSHLVPVGMNHRNLLRCLLSTGYLAGMLFILLMAVLTATWRPRGWRDFFLHAGFMAGLAVLFAPVGNRGLIRNSYHFSRYVAPVLPPGLKLEMDLTTEHSALQAQIFWDLGAGLSEADSTRAQPEPHANQQTLRFVLPDRPIQGLRFDPLNGATKMVVRGVRLVDVGQRTRLVLPLDLFTSVREISRLEVKDDQLFIETTPDATDPILGLKPEALAQINAALGATATESRRQAPR</sequence>
<proteinExistence type="predicted"/>
<dbReference type="OrthoDB" id="183803at2"/>
<comment type="caution">
    <text evidence="2">The sequence shown here is derived from an EMBL/GenBank/DDBJ whole genome shotgun (WGS) entry which is preliminary data.</text>
</comment>
<reference evidence="2 3" key="1">
    <citation type="submission" date="2019-01" db="EMBL/GenBank/DDBJ databases">
        <title>Lacunisphaera sp. strain TWA-58.</title>
        <authorList>
            <person name="Chen W.-M."/>
        </authorList>
    </citation>
    <scope>NUCLEOTIDE SEQUENCE [LARGE SCALE GENOMIC DNA]</scope>
    <source>
        <strain evidence="2 3">TWA-58</strain>
    </source>
</reference>
<keyword evidence="1" id="KW-1133">Transmembrane helix</keyword>
<evidence type="ECO:0000256" key="1">
    <source>
        <dbReference type="SAM" id="Phobius"/>
    </source>
</evidence>
<dbReference type="RefSeq" id="WP_129047070.1">
    <property type="nucleotide sequence ID" value="NZ_SDHX01000001.1"/>
</dbReference>
<feature type="transmembrane region" description="Helical" evidence="1">
    <location>
        <begin position="20"/>
        <end position="37"/>
    </location>
</feature>
<dbReference type="EMBL" id="SDHX01000001">
    <property type="protein sequence ID" value="RXK55705.1"/>
    <property type="molecule type" value="Genomic_DNA"/>
</dbReference>
<gene>
    <name evidence="2" type="ORF">ESB00_07425</name>
</gene>
<keyword evidence="3" id="KW-1185">Reference proteome</keyword>
<feature type="transmembrane region" description="Helical" evidence="1">
    <location>
        <begin position="194"/>
        <end position="213"/>
    </location>
</feature>
<keyword evidence="1" id="KW-0812">Transmembrane</keyword>
<evidence type="ECO:0000313" key="2">
    <source>
        <dbReference type="EMBL" id="RXK55705.1"/>
    </source>
</evidence>
<feature type="transmembrane region" description="Helical" evidence="1">
    <location>
        <begin position="225"/>
        <end position="243"/>
    </location>
</feature>
<keyword evidence="1" id="KW-0472">Membrane</keyword>
<dbReference type="AlphaFoldDB" id="A0A4Q1C9M9"/>
<name>A0A4Q1C9M9_9BACT</name>
<protein>
    <submittedName>
        <fullName evidence="2">Uncharacterized protein</fullName>
    </submittedName>
</protein>
<accession>A0A4Q1C9M9</accession>